<dbReference type="InterPro" id="IPR016187">
    <property type="entry name" value="CTDL_fold"/>
</dbReference>
<gene>
    <name evidence="2" type="ORF">SNE40_013484</name>
</gene>
<proteinExistence type="predicted"/>
<dbReference type="Pfam" id="PF00059">
    <property type="entry name" value="Lectin_C"/>
    <property type="match status" value="1"/>
</dbReference>
<protein>
    <recommendedName>
        <fullName evidence="1">C-type lectin domain-containing protein</fullName>
    </recommendedName>
</protein>
<reference evidence="2 3" key="1">
    <citation type="submission" date="2024-01" db="EMBL/GenBank/DDBJ databases">
        <title>The genome of the rayed Mediterranean limpet Patella caerulea (Linnaeus, 1758).</title>
        <authorList>
            <person name="Anh-Thu Weber A."/>
            <person name="Halstead-Nussloch G."/>
        </authorList>
    </citation>
    <scope>NUCLEOTIDE SEQUENCE [LARGE SCALE GENOMIC DNA]</scope>
    <source>
        <strain evidence="2">AATW-2023a</strain>
        <tissue evidence="2">Whole specimen</tissue>
    </source>
</reference>
<dbReference type="CDD" id="cd00037">
    <property type="entry name" value="CLECT"/>
    <property type="match status" value="1"/>
</dbReference>
<name>A0AAN8PAY2_PATCE</name>
<organism evidence="2 3">
    <name type="scientific">Patella caerulea</name>
    <name type="common">Rayed Mediterranean limpet</name>
    <dbReference type="NCBI Taxonomy" id="87958"/>
    <lineage>
        <taxon>Eukaryota</taxon>
        <taxon>Metazoa</taxon>
        <taxon>Spiralia</taxon>
        <taxon>Lophotrochozoa</taxon>
        <taxon>Mollusca</taxon>
        <taxon>Gastropoda</taxon>
        <taxon>Patellogastropoda</taxon>
        <taxon>Patelloidea</taxon>
        <taxon>Patellidae</taxon>
        <taxon>Patella</taxon>
    </lineage>
</organism>
<dbReference type="Proteomes" id="UP001347796">
    <property type="component" value="Unassembled WGS sequence"/>
</dbReference>
<evidence type="ECO:0000313" key="2">
    <source>
        <dbReference type="EMBL" id="KAK6174927.1"/>
    </source>
</evidence>
<comment type="caution">
    <text evidence="2">The sequence shown here is derived from an EMBL/GenBank/DDBJ whole genome shotgun (WGS) entry which is preliminary data.</text>
</comment>
<dbReference type="PANTHER" id="PTHR22801:SF63">
    <property type="entry name" value="C-TYPE LECTIN DOMAIN-CONTAINING PROTEIN"/>
    <property type="match status" value="1"/>
</dbReference>
<dbReference type="InterPro" id="IPR016186">
    <property type="entry name" value="C-type_lectin-like/link_sf"/>
</dbReference>
<dbReference type="PANTHER" id="PTHR22801">
    <property type="entry name" value="LITHOSTATHINE"/>
    <property type="match status" value="1"/>
</dbReference>
<evidence type="ECO:0000313" key="3">
    <source>
        <dbReference type="Proteomes" id="UP001347796"/>
    </source>
</evidence>
<dbReference type="InterPro" id="IPR001304">
    <property type="entry name" value="C-type_lectin-like"/>
</dbReference>
<evidence type="ECO:0000259" key="1">
    <source>
        <dbReference type="PROSITE" id="PS50041"/>
    </source>
</evidence>
<feature type="domain" description="C-type lectin" evidence="1">
    <location>
        <begin position="72"/>
        <end position="186"/>
    </location>
</feature>
<dbReference type="SUPFAM" id="SSF56436">
    <property type="entry name" value="C-type lectin-like"/>
    <property type="match status" value="1"/>
</dbReference>
<sequence length="190" mass="21737">MNYTVSLPMEKVPSSKCGQLCTSTAGCKMFHYDYKTCYILQYPGTGSVNVTTFWGAENWRDGCKVMEYPVFGGKYCLRIVNDKRTWTDAKVNCSQDGGQLLTMKSEDFYLKHAVLRESFEETPYWIGGNDLVTEGDWRWNDGSEVEASLWLQDGPSNTYKNEHCLEVTAAIFNDYNCNAIRKFVCEKLNI</sequence>
<dbReference type="SMART" id="SM00034">
    <property type="entry name" value="CLECT"/>
    <property type="match status" value="1"/>
</dbReference>
<dbReference type="Gene3D" id="3.10.100.10">
    <property type="entry name" value="Mannose-Binding Protein A, subunit A"/>
    <property type="match status" value="1"/>
</dbReference>
<dbReference type="InterPro" id="IPR050801">
    <property type="entry name" value="Ca-Dep_Lectins_ImmuneDev"/>
</dbReference>
<dbReference type="AlphaFoldDB" id="A0AAN8PAY2"/>
<dbReference type="PROSITE" id="PS50041">
    <property type="entry name" value="C_TYPE_LECTIN_2"/>
    <property type="match status" value="1"/>
</dbReference>
<accession>A0AAN8PAY2</accession>
<dbReference type="EMBL" id="JAZGQO010000010">
    <property type="protein sequence ID" value="KAK6174927.1"/>
    <property type="molecule type" value="Genomic_DNA"/>
</dbReference>
<keyword evidence="3" id="KW-1185">Reference proteome</keyword>